<gene>
    <name evidence="2" type="ORF">ACFFF6_07860</name>
</gene>
<evidence type="ECO:0000313" key="2">
    <source>
        <dbReference type="EMBL" id="MFC0673868.1"/>
    </source>
</evidence>
<reference evidence="2 3" key="1">
    <citation type="submission" date="2024-09" db="EMBL/GenBank/DDBJ databases">
        <authorList>
            <person name="Sun Q."/>
            <person name="Mori K."/>
        </authorList>
    </citation>
    <scope>NUCLEOTIDE SEQUENCE [LARGE SCALE GENOMIC DNA]</scope>
    <source>
        <strain evidence="2 3">CICC 10874</strain>
    </source>
</reference>
<dbReference type="GO" id="GO:0004519">
    <property type="term" value="F:endonuclease activity"/>
    <property type="evidence" value="ECO:0007669"/>
    <property type="project" value="UniProtKB-KW"/>
</dbReference>
<protein>
    <submittedName>
        <fullName evidence="2">Endonuclease/exonuclease/phosphatase family protein</fullName>
    </submittedName>
</protein>
<accession>A0ABV6RD34</accession>
<sequence length="266" mass="28518">MSAARARRLRVVTFNIHHGADAHDRLDLGAVIEVLRSADADVLALQEVDRFWARSDLADQPTLIAEALGMHVAFAPALTLAPEPGSSAPREYGHALLSRAPLHEVARIPLPTDGPSSITEPRLVLRARIEIDGTSVAVGATHLDPLDSGLRERQARALLAALPEQGPMILAGDLNSSPEDPALHLLRTRLDDVWTQDAPGITFVGDGQDPHAARIDYVLARGLDHHGAEVLESARGVSDHLPLLAKLGVPELSPCERPVAPDTRRA</sequence>
<feature type="domain" description="Endonuclease/exonuclease/phosphatase" evidence="1">
    <location>
        <begin position="12"/>
        <end position="240"/>
    </location>
</feature>
<dbReference type="RefSeq" id="WP_376979783.1">
    <property type="nucleotide sequence ID" value="NZ_JBHLSV010000007.1"/>
</dbReference>
<keyword evidence="2" id="KW-0540">Nuclease</keyword>
<dbReference type="InterPro" id="IPR036691">
    <property type="entry name" value="Endo/exonu/phosph_ase_sf"/>
</dbReference>
<dbReference type="Gene3D" id="3.60.10.10">
    <property type="entry name" value="Endonuclease/exonuclease/phosphatase"/>
    <property type="match status" value="1"/>
</dbReference>
<proteinExistence type="predicted"/>
<evidence type="ECO:0000313" key="3">
    <source>
        <dbReference type="Proteomes" id="UP001589793"/>
    </source>
</evidence>
<keyword evidence="2" id="KW-0378">Hydrolase</keyword>
<dbReference type="SUPFAM" id="SSF56219">
    <property type="entry name" value="DNase I-like"/>
    <property type="match status" value="1"/>
</dbReference>
<dbReference type="PANTHER" id="PTHR14859:SF15">
    <property type="entry name" value="ENDONUCLEASE_EXONUCLEASE_PHOSPHATASE DOMAIN-CONTAINING PROTEIN"/>
    <property type="match status" value="1"/>
</dbReference>
<dbReference type="EMBL" id="JBHLSV010000007">
    <property type="protein sequence ID" value="MFC0673868.1"/>
    <property type="molecule type" value="Genomic_DNA"/>
</dbReference>
<evidence type="ECO:0000259" key="1">
    <source>
        <dbReference type="Pfam" id="PF03372"/>
    </source>
</evidence>
<keyword evidence="2" id="KW-0255">Endonuclease</keyword>
<dbReference type="PANTHER" id="PTHR14859">
    <property type="entry name" value="CALCOFLUOR WHITE HYPERSENSITIVE PROTEIN PRECURSOR"/>
    <property type="match status" value="1"/>
</dbReference>
<dbReference type="InterPro" id="IPR005135">
    <property type="entry name" value="Endo/exonuclease/phosphatase"/>
</dbReference>
<comment type="caution">
    <text evidence="2">The sequence shown here is derived from an EMBL/GenBank/DDBJ whole genome shotgun (WGS) entry which is preliminary data.</text>
</comment>
<dbReference type="Proteomes" id="UP001589793">
    <property type="component" value="Unassembled WGS sequence"/>
</dbReference>
<dbReference type="Pfam" id="PF03372">
    <property type="entry name" value="Exo_endo_phos"/>
    <property type="match status" value="1"/>
</dbReference>
<dbReference type="InterPro" id="IPR051916">
    <property type="entry name" value="GPI-anchor_lipid_remodeler"/>
</dbReference>
<name>A0ABV6RD34_9MICO</name>
<organism evidence="2 3">
    <name type="scientific">Brachybacterium hainanense</name>
    <dbReference type="NCBI Taxonomy" id="1541174"/>
    <lineage>
        <taxon>Bacteria</taxon>
        <taxon>Bacillati</taxon>
        <taxon>Actinomycetota</taxon>
        <taxon>Actinomycetes</taxon>
        <taxon>Micrococcales</taxon>
        <taxon>Dermabacteraceae</taxon>
        <taxon>Brachybacterium</taxon>
    </lineage>
</organism>
<keyword evidence="3" id="KW-1185">Reference proteome</keyword>